<gene>
    <name evidence="2" type="ORF">PVAG01_10883</name>
</gene>
<proteinExistence type="inferred from homology"/>
<organism evidence="2 3">
    <name type="scientific">Phlyctema vagabunda</name>
    <dbReference type="NCBI Taxonomy" id="108571"/>
    <lineage>
        <taxon>Eukaryota</taxon>
        <taxon>Fungi</taxon>
        <taxon>Dikarya</taxon>
        <taxon>Ascomycota</taxon>
        <taxon>Pezizomycotina</taxon>
        <taxon>Leotiomycetes</taxon>
        <taxon>Helotiales</taxon>
        <taxon>Dermateaceae</taxon>
        <taxon>Phlyctema</taxon>
    </lineage>
</organism>
<protein>
    <submittedName>
        <fullName evidence="2">Uncharacterized protein</fullName>
    </submittedName>
</protein>
<comment type="similarity">
    <text evidence="1">Belongs to the asaB hydroxylase/desaturase family.</text>
</comment>
<evidence type="ECO:0000313" key="3">
    <source>
        <dbReference type="Proteomes" id="UP001629113"/>
    </source>
</evidence>
<reference evidence="2 3" key="1">
    <citation type="submission" date="2024-06" db="EMBL/GenBank/DDBJ databases">
        <title>Complete genome of Phlyctema vagabunda strain 19-DSS-EL-015.</title>
        <authorList>
            <person name="Fiorenzani C."/>
        </authorList>
    </citation>
    <scope>NUCLEOTIDE SEQUENCE [LARGE SCALE GENOMIC DNA]</scope>
    <source>
        <strain evidence="2 3">19-DSS-EL-015</strain>
    </source>
</reference>
<dbReference type="EMBL" id="JBFCZG010000010">
    <property type="protein sequence ID" value="KAL3417873.1"/>
    <property type="molecule type" value="Genomic_DNA"/>
</dbReference>
<dbReference type="PANTHER" id="PTHR34598:SF3">
    <property type="entry name" value="OXIDOREDUCTASE AN1597"/>
    <property type="match status" value="1"/>
</dbReference>
<dbReference type="NCBIfam" id="NF041278">
    <property type="entry name" value="CmcJ_NvfI_EfuI"/>
    <property type="match status" value="1"/>
</dbReference>
<dbReference type="InterPro" id="IPR044053">
    <property type="entry name" value="AsaB-like"/>
</dbReference>
<keyword evidence="3" id="KW-1185">Reference proteome</keyword>
<evidence type="ECO:0000313" key="2">
    <source>
        <dbReference type="EMBL" id="KAL3417873.1"/>
    </source>
</evidence>
<evidence type="ECO:0000256" key="1">
    <source>
        <dbReference type="ARBA" id="ARBA00023604"/>
    </source>
</evidence>
<accession>A0ABR4P3I9</accession>
<dbReference type="PANTHER" id="PTHR34598">
    <property type="entry name" value="BLL6449 PROTEIN"/>
    <property type="match status" value="1"/>
</dbReference>
<sequence>MATATATATMTKAEIEPVTRTVETTINYFHDTGLPLVPMVIGGSIPPKPQPKIAWPVRISDVTGREDEYTLDQQGFQYVKHRSVLDINDDDETIRRVHYPEMEELVRKVILETKGLPPPSSIHILTHIIRRGPKDGEVSIPGVGPLYGVHVDQSLGAAPGVVGRFLGDAAAELLQKPRYQIINTWRPLRPVTRDCFAVSDARSIPDSDLIHVPIIFPNHETEALEVRPPAGTASPASASSSSASASHRWYYKERQQPDDVLFFTQVDSCDLPHVVARRVPHCAFNDPSRPPGYGEPRVSIEVRALVFYDSVL</sequence>
<name>A0ABR4P3I9_9HELO</name>
<dbReference type="Proteomes" id="UP001629113">
    <property type="component" value="Unassembled WGS sequence"/>
</dbReference>
<comment type="caution">
    <text evidence="2">The sequence shown here is derived from an EMBL/GenBank/DDBJ whole genome shotgun (WGS) entry which is preliminary data.</text>
</comment>